<accession>A0A382ZGP4</accession>
<proteinExistence type="predicted"/>
<name>A0A382ZGP4_9ZZZZ</name>
<protein>
    <submittedName>
        <fullName evidence="1">Uncharacterized protein</fullName>
    </submittedName>
</protein>
<evidence type="ECO:0000313" key="1">
    <source>
        <dbReference type="EMBL" id="SVD94707.1"/>
    </source>
</evidence>
<organism evidence="1">
    <name type="scientific">marine metagenome</name>
    <dbReference type="NCBI Taxonomy" id="408172"/>
    <lineage>
        <taxon>unclassified sequences</taxon>
        <taxon>metagenomes</taxon>
        <taxon>ecological metagenomes</taxon>
    </lineage>
</organism>
<gene>
    <name evidence="1" type="ORF">METZ01_LOCUS447561</name>
</gene>
<dbReference type="EMBL" id="UINC01183789">
    <property type="protein sequence ID" value="SVD94707.1"/>
    <property type="molecule type" value="Genomic_DNA"/>
</dbReference>
<dbReference type="AlphaFoldDB" id="A0A382ZGP4"/>
<feature type="non-terminal residue" evidence="1">
    <location>
        <position position="29"/>
    </location>
</feature>
<reference evidence="1" key="1">
    <citation type="submission" date="2018-05" db="EMBL/GenBank/DDBJ databases">
        <authorList>
            <person name="Lanie J.A."/>
            <person name="Ng W.-L."/>
            <person name="Kazmierczak K.M."/>
            <person name="Andrzejewski T.M."/>
            <person name="Davidsen T.M."/>
            <person name="Wayne K.J."/>
            <person name="Tettelin H."/>
            <person name="Glass J.I."/>
            <person name="Rusch D."/>
            <person name="Podicherti R."/>
            <person name="Tsui H.-C.T."/>
            <person name="Winkler M.E."/>
        </authorList>
    </citation>
    <scope>NUCLEOTIDE SEQUENCE</scope>
</reference>
<sequence length="29" mass="3068">MLCSVWLWVGSVAADADAPLHQINASLAQ</sequence>